<evidence type="ECO:0000313" key="1">
    <source>
        <dbReference type="EMBL" id="MPC23620.1"/>
    </source>
</evidence>
<reference evidence="1 2" key="1">
    <citation type="submission" date="2019-05" db="EMBL/GenBank/DDBJ databases">
        <title>Another draft genome of Portunus trituberculatus and its Hox gene families provides insights of decapod evolution.</title>
        <authorList>
            <person name="Jeong J.-H."/>
            <person name="Song I."/>
            <person name="Kim S."/>
            <person name="Choi T."/>
            <person name="Kim D."/>
            <person name="Ryu S."/>
            <person name="Kim W."/>
        </authorList>
    </citation>
    <scope>NUCLEOTIDE SEQUENCE [LARGE SCALE GENOMIC DNA]</scope>
    <source>
        <tissue evidence="1">Muscle</tissue>
    </source>
</reference>
<dbReference type="EMBL" id="VSRR010001232">
    <property type="protein sequence ID" value="MPC23620.1"/>
    <property type="molecule type" value="Genomic_DNA"/>
</dbReference>
<keyword evidence="2" id="KW-1185">Reference proteome</keyword>
<name>A0A5B7DQ42_PORTR</name>
<organism evidence="1 2">
    <name type="scientific">Portunus trituberculatus</name>
    <name type="common">Swimming crab</name>
    <name type="synonym">Neptunus trituberculatus</name>
    <dbReference type="NCBI Taxonomy" id="210409"/>
    <lineage>
        <taxon>Eukaryota</taxon>
        <taxon>Metazoa</taxon>
        <taxon>Ecdysozoa</taxon>
        <taxon>Arthropoda</taxon>
        <taxon>Crustacea</taxon>
        <taxon>Multicrustacea</taxon>
        <taxon>Malacostraca</taxon>
        <taxon>Eumalacostraca</taxon>
        <taxon>Eucarida</taxon>
        <taxon>Decapoda</taxon>
        <taxon>Pleocyemata</taxon>
        <taxon>Brachyura</taxon>
        <taxon>Eubrachyura</taxon>
        <taxon>Portunoidea</taxon>
        <taxon>Portunidae</taxon>
        <taxon>Portuninae</taxon>
        <taxon>Portunus</taxon>
    </lineage>
</organism>
<gene>
    <name evidence="1" type="ORF">E2C01_016679</name>
</gene>
<protein>
    <submittedName>
        <fullName evidence="1">Uncharacterized protein</fullName>
    </submittedName>
</protein>
<accession>A0A5B7DQ42</accession>
<proteinExistence type="predicted"/>
<comment type="caution">
    <text evidence="1">The sequence shown here is derived from an EMBL/GenBank/DDBJ whole genome shotgun (WGS) entry which is preliminary data.</text>
</comment>
<sequence>MESQGLLGGFKSMFCAVAAERRPISGSVTAPCLDTAKPNLHPTQTTHRKLYLLPTPSGVKG</sequence>
<dbReference type="Proteomes" id="UP000324222">
    <property type="component" value="Unassembled WGS sequence"/>
</dbReference>
<evidence type="ECO:0000313" key="2">
    <source>
        <dbReference type="Proteomes" id="UP000324222"/>
    </source>
</evidence>
<dbReference type="AlphaFoldDB" id="A0A5B7DQ42"/>